<feature type="region of interest" description="Disordered" evidence="2">
    <location>
        <begin position="714"/>
        <end position="744"/>
    </location>
</feature>
<accession>A0A5N7MEQ6</accession>
<evidence type="ECO:0000256" key="2">
    <source>
        <dbReference type="SAM" id="MobiDB-lite"/>
    </source>
</evidence>
<dbReference type="Pfam" id="PF08238">
    <property type="entry name" value="Sel1"/>
    <property type="match status" value="4"/>
</dbReference>
<dbReference type="InterPro" id="IPR011990">
    <property type="entry name" value="TPR-like_helical_dom_sf"/>
</dbReference>
<dbReference type="RefSeq" id="WP_152710813.1">
    <property type="nucleotide sequence ID" value="NZ_VOSJ01000018.1"/>
</dbReference>
<name>A0A5N7MEQ6_9HYPH</name>
<protein>
    <recommendedName>
        <fullName evidence="5">Sel1 repeat family protein</fullName>
    </recommendedName>
</protein>
<dbReference type="SMART" id="SM00671">
    <property type="entry name" value="SEL1"/>
    <property type="match status" value="4"/>
</dbReference>
<sequence>MRRPVFSRPDDLDFDARELIAAAARRAGMSLEDWAAAVLEERQDRPASPRRKAGSDLESLIARMSPPPRSQPKRDYEALMAAVAAESERQAQDQASQTAIALESMASWIEQAEIRLNEAARSSVDQQDRIAAVLSQALSSLKDRLDTVERQVTSERAAPPRIEFPMEEALKALAPVSATLVGLRADMSRLATYLEQPNPIWGPSVEGIRTEIDGLRCGIESLATREEIAALDAALGSIAKDLEQGPTTKDLRTLASSIAVLYEQIQSLSGEVSEGLHRRIGHEIDHIKGKIDAMAETGVDRSVVDFLSCQIVDMRQDLAHRAEPQQIAKLSDNIEILGRQVSELRLHQVSKSDFTALKTSLDDVCSALFVTATAQETSKIPEQLEILGRRIDVLARRPEPAPADLTPISEQLERLTERMAGLSDSRTENGHALTGTIERLSSRIEAVAEQEASSHEPLMQRFDRIEQELREFGRRTDTSGMAQMLRSIDEKLERTPPHPAGLDALERQVVALAERFEQMPGEALHRTLHEATGHLKNLQDEAFGIAERAARTVLNDIRPSLPDSGDLDALKHGFVELKALHNRSDKKTQETLRAVHDALEALASRLPNQPPSAPGGTLKSGLDVPSTPLPPADRLEVAVRRLHAATLSQIQEVALPSFDTTSCEALNVSTPEAPQTGTTIPAAPEAAPEAALGNVRANLIAAARRAVQNAAPEPALPAPLSLSNPKEEQAAEPEEPEADEPTPASASFFERLRQSFDSHRRPLLFGLAFLILTAGTFQILSGERGSLDWASAPAGKPQETAQPAAAKHSSLASDTSVFQASSLGAGFHPGPPLAAGQFLVDPATIGGIPSDAPAELQQAALAGDAAALYEIASRAAEGRGMAKDMTIAAHLFERASQAGLPPAQERLAMMHTKGEGVPLDLKQAAFWYERAALGGNIRAMHNLATLLASGQNGKPDYAAALRWYGEAAESGLRDSQYNVGILLAGGIGAKPDQSKAFQWFSLAADQGDAEAARKRDEMAGRLSAAEMKAAKAALELWRPRAVDPVANKPPASDQGRTAALDRTPGNRS</sequence>
<dbReference type="EMBL" id="VOSK01000020">
    <property type="protein sequence ID" value="MPR25277.1"/>
    <property type="molecule type" value="Genomic_DNA"/>
</dbReference>
<dbReference type="AlphaFoldDB" id="A0A5N7MEQ6"/>
<dbReference type="PANTHER" id="PTHR11102:SF160">
    <property type="entry name" value="ERAD-ASSOCIATED E3 UBIQUITIN-PROTEIN LIGASE COMPONENT HRD3"/>
    <property type="match status" value="1"/>
</dbReference>
<dbReference type="InterPro" id="IPR006597">
    <property type="entry name" value="Sel1-like"/>
</dbReference>
<keyword evidence="4" id="KW-1185">Reference proteome</keyword>
<evidence type="ECO:0000313" key="4">
    <source>
        <dbReference type="Proteomes" id="UP000403266"/>
    </source>
</evidence>
<gene>
    <name evidence="3" type="ORF">FS320_08525</name>
</gene>
<evidence type="ECO:0000256" key="1">
    <source>
        <dbReference type="SAM" id="Coils"/>
    </source>
</evidence>
<keyword evidence="1" id="KW-0175">Coiled coil</keyword>
<dbReference type="Gene3D" id="1.10.287.1490">
    <property type="match status" value="1"/>
</dbReference>
<proteinExistence type="predicted"/>
<feature type="region of interest" description="Disordered" evidence="2">
    <location>
        <begin position="40"/>
        <end position="75"/>
    </location>
</feature>
<dbReference type="Proteomes" id="UP000403266">
    <property type="component" value="Unassembled WGS sequence"/>
</dbReference>
<reference evidence="3 4" key="1">
    <citation type="journal article" date="2019" name="Syst. Appl. Microbiol.">
        <title>Microvirga tunisiensis sp. nov., a root nodule symbiotic bacterium isolated from Lupinus micranthus and L. luteus grown in Northern Tunisia.</title>
        <authorList>
            <person name="Msaddak A."/>
            <person name="Rejili M."/>
            <person name="Duran D."/>
            <person name="Mars M."/>
            <person name="Palacios J.M."/>
            <person name="Ruiz-Argueso T."/>
            <person name="Rey L."/>
            <person name="Imperial J."/>
        </authorList>
    </citation>
    <scope>NUCLEOTIDE SEQUENCE [LARGE SCALE GENOMIC DNA]</scope>
    <source>
        <strain evidence="3 4">Lmie10</strain>
    </source>
</reference>
<feature type="compositionally biased region" description="Acidic residues" evidence="2">
    <location>
        <begin position="730"/>
        <end position="740"/>
    </location>
</feature>
<organism evidence="3 4">
    <name type="scientific">Microvirga tunisiensis</name>
    <dbReference type="NCBI Taxonomy" id="2108360"/>
    <lineage>
        <taxon>Bacteria</taxon>
        <taxon>Pseudomonadati</taxon>
        <taxon>Pseudomonadota</taxon>
        <taxon>Alphaproteobacteria</taxon>
        <taxon>Hyphomicrobiales</taxon>
        <taxon>Methylobacteriaceae</taxon>
        <taxon>Microvirga</taxon>
    </lineage>
</organism>
<evidence type="ECO:0000313" key="3">
    <source>
        <dbReference type="EMBL" id="MPR25277.1"/>
    </source>
</evidence>
<comment type="caution">
    <text evidence="3">The sequence shown here is derived from an EMBL/GenBank/DDBJ whole genome shotgun (WGS) entry which is preliminary data.</text>
</comment>
<feature type="region of interest" description="Disordered" evidence="2">
    <location>
        <begin position="1041"/>
        <end position="1068"/>
    </location>
</feature>
<feature type="compositionally biased region" description="Low complexity" evidence="2">
    <location>
        <begin position="714"/>
        <end position="724"/>
    </location>
</feature>
<dbReference type="Gene3D" id="1.25.40.10">
    <property type="entry name" value="Tetratricopeptide repeat domain"/>
    <property type="match status" value="1"/>
</dbReference>
<dbReference type="PANTHER" id="PTHR11102">
    <property type="entry name" value="SEL-1-LIKE PROTEIN"/>
    <property type="match status" value="1"/>
</dbReference>
<dbReference type="SUPFAM" id="SSF81901">
    <property type="entry name" value="HCP-like"/>
    <property type="match status" value="1"/>
</dbReference>
<feature type="coiled-coil region" evidence="1">
    <location>
        <begin position="109"/>
        <end position="158"/>
    </location>
</feature>
<dbReference type="InterPro" id="IPR050767">
    <property type="entry name" value="Sel1_AlgK"/>
</dbReference>
<dbReference type="OrthoDB" id="5295703at2"/>
<evidence type="ECO:0008006" key="5">
    <source>
        <dbReference type="Google" id="ProtNLM"/>
    </source>
</evidence>